<dbReference type="InterPro" id="IPR036249">
    <property type="entry name" value="Thioredoxin-like_sf"/>
</dbReference>
<accession>A0A517RJJ5</accession>
<sequence precursor="true">MKFTTFPFLISFLLCLESCLLPIMAFENTDNPRKIELSRGEIGRPSEIPTFELKHIPLIEEGSKHTLHTLNGEPVLLSETWKDKPVLLVMSSLTCPVSRDNCPAVDRIQKKYGDKINVVIIYTTEAHPLGSPSPYSDREWLTRRNVHDEILVNEPTTLKARIVRAKTYQEKMGIQSTILVDNMQNSTWKLFGGGPNTALFVSNDRLLIKSKDESKKRPELLERHGWLSPHGMEIAIHNHFNKIRNAKLRNSIKKDGYSDWDFDKFLLSDNFDAIEAKLDKHPDLVQYSVSHDRGGYQQKTFLHLAVEKKSTQHIELFIKRGLDIDAINYRGQTALHVAATSDLKIVELLLKRGANVNAYQQNGFTPLHEALLEGKLKIANILIAHGSRVDLKAAAALGDERTVARFLNLYEIDTFKLKNRGGTALAFAASNGQTTIVKQLLDAGALVNSKTDDMRPLYYAVKIDHPKIIELLLESKANTTDPIGSSYNGLTLMHYATLHNKKNALELLLKHGISPEVLNYDEETPLHLAAQYNHLEAMKILLKYGASIDALSGSPRFPPCGPPDFDESPVLETAMHLAVKHGHTTMLQFLLKQGAKANLKNRDGATPLDLARKYKKTDMVKILLAVNAEPGKPVKSKIKKFSQ</sequence>
<protein>
    <submittedName>
        <fullName evidence="5">Phosphocholine transferase AnkX</fullName>
        <ecNumber evidence="5">2.7.1.-</ecNumber>
    </submittedName>
</protein>
<dbReference type="InterPro" id="IPR002110">
    <property type="entry name" value="Ankyrin_rpt"/>
</dbReference>
<dbReference type="Proteomes" id="UP000317171">
    <property type="component" value="Chromosome"/>
</dbReference>
<feature type="repeat" description="ANK" evidence="3">
    <location>
        <begin position="330"/>
        <end position="361"/>
    </location>
</feature>
<dbReference type="PANTHER" id="PTHR24193">
    <property type="entry name" value="ANKYRIN REPEAT PROTEIN"/>
    <property type="match status" value="1"/>
</dbReference>
<dbReference type="Pfam" id="PF12796">
    <property type="entry name" value="Ank_2"/>
    <property type="match status" value="4"/>
</dbReference>
<dbReference type="GO" id="GO:0045944">
    <property type="term" value="P:positive regulation of transcription by RNA polymerase II"/>
    <property type="evidence" value="ECO:0007669"/>
    <property type="project" value="TreeGrafter"/>
</dbReference>
<dbReference type="PROSITE" id="PS50088">
    <property type="entry name" value="ANK_REPEAT"/>
    <property type="match status" value="7"/>
</dbReference>
<feature type="repeat" description="ANK" evidence="3">
    <location>
        <begin position="362"/>
        <end position="394"/>
    </location>
</feature>
<dbReference type="Gene3D" id="1.25.40.20">
    <property type="entry name" value="Ankyrin repeat-containing domain"/>
    <property type="match status" value="4"/>
</dbReference>
<evidence type="ECO:0000256" key="4">
    <source>
        <dbReference type="SAM" id="SignalP"/>
    </source>
</evidence>
<name>A0A517RJJ5_9PLAN</name>
<keyword evidence="1" id="KW-0677">Repeat</keyword>
<feature type="signal peptide" evidence="4">
    <location>
        <begin position="1"/>
        <end position="25"/>
    </location>
</feature>
<evidence type="ECO:0000256" key="1">
    <source>
        <dbReference type="ARBA" id="ARBA00022737"/>
    </source>
</evidence>
<evidence type="ECO:0000256" key="3">
    <source>
        <dbReference type="PROSITE-ProRule" id="PRU00023"/>
    </source>
</evidence>
<keyword evidence="6" id="KW-1185">Reference proteome</keyword>
<feature type="chain" id="PRO_5021755991" evidence="4">
    <location>
        <begin position="26"/>
        <end position="643"/>
    </location>
</feature>
<organism evidence="5 6">
    <name type="scientific">Gimesia alba</name>
    <dbReference type="NCBI Taxonomy" id="2527973"/>
    <lineage>
        <taxon>Bacteria</taxon>
        <taxon>Pseudomonadati</taxon>
        <taxon>Planctomycetota</taxon>
        <taxon>Planctomycetia</taxon>
        <taxon>Planctomycetales</taxon>
        <taxon>Planctomycetaceae</taxon>
        <taxon>Gimesia</taxon>
    </lineage>
</organism>
<dbReference type="PRINTS" id="PR01415">
    <property type="entry name" value="ANKYRIN"/>
</dbReference>
<dbReference type="EMBL" id="CP036269">
    <property type="protein sequence ID" value="QDT44054.1"/>
    <property type="molecule type" value="Genomic_DNA"/>
</dbReference>
<dbReference type="Pfam" id="PF00837">
    <property type="entry name" value="T4_deiodinase"/>
    <property type="match status" value="1"/>
</dbReference>
<dbReference type="Gene3D" id="3.40.30.10">
    <property type="entry name" value="Glutaredoxin"/>
    <property type="match status" value="1"/>
</dbReference>
<dbReference type="InterPro" id="IPR036770">
    <property type="entry name" value="Ankyrin_rpt-contain_sf"/>
</dbReference>
<evidence type="ECO:0000256" key="2">
    <source>
        <dbReference type="ARBA" id="ARBA00023043"/>
    </source>
</evidence>
<dbReference type="GO" id="GO:0004800">
    <property type="term" value="F:thyroxine 5'-deiodinase activity"/>
    <property type="evidence" value="ECO:0007669"/>
    <property type="project" value="InterPro"/>
</dbReference>
<dbReference type="RefSeq" id="WP_145219194.1">
    <property type="nucleotide sequence ID" value="NZ_CP036269.1"/>
</dbReference>
<keyword evidence="5" id="KW-0808">Transferase</keyword>
<dbReference type="SUPFAM" id="SSF48403">
    <property type="entry name" value="Ankyrin repeat"/>
    <property type="match status" value="1"/>
</dbReference>
<dbReference type="SMART" id="SM00248">
    <property type="entry name" value="ANK"/>
    <property type="match status" value="9"/>
</dbReference>
<proteinExistence type="predicted"/>
<feature type="repeat" description="ANK" evidence="3">
    <location>
        <begin position="521"/>
        <end position="553"/>
    </location>
</feature>
<keyword evidence="4" id="KW-0732">Signal</keyword>
<dbReference type="InterPro" id="IPR050663">
    <property type="entry name" value="Ankyrin-SOCS_Box"/>
</dbReference>
<dbReference type="AlphaFoldDB" id="A0A517RJJ5"/>
<keyword evidence="2 3" id="KW-0040">ANK repeat</keyword>
<dbReference type="GO" id="GO:0000976">
    <property type="term" value="F:transcription cis-regulatory region binding"/>
    <property type="evidence" value="ECO:0007669"/>
    <property type="project" value="TreeGrafter"/>
</dbReference>
<dbReference type="GO" id="GO:0016740">
    <property type="term" value="F:transferase activity"/>
    <property type="evidence" value="ECO:0007669"/>
    <property type="project" value="UniProtKB-KW"/>
</dbReference>
<dbReference type="SUPFAM" id="SSF52833">
    <property type="entry name" value="Thioredoxin-like"/>
    <property type="match status" value="1"/>
</dbReference>
<feature type="repeat" description="ANK" evidence="3">
    <location>
        <begin position="570"/>
        <end position="602"/>
    </location>
</feature>
<dbReference type="KEGG" id="gaz:Pan241w_41590"/>
<evidence type="ECO:0000313" key="6">
    <source>
        <dbReference type="Proteomes" id="UP000317171"/>
    </source>
</evidence>
<dbReference type="PANTHER" id="PTHR24193:SF121">
    <property type="entry name" value="ADA2A-CONTAINING COMPLEX COMPONENT 3, ISOFORM D"/>
    <property type="match status" value="1"/>
</dbReference>
<dbReference type="OrthoDB" id="211931at2"/>
<dbReference type="InterPro" id="IPR000643">
    <property type="entry name" value="Iodothyronine_deiodinase"/>
</dbReference>
<dbReference type="PROSITE" id="PS50297">
    <property type="entry name" value="ANK_REP_REGION"/>
    <property type="match status" value="7"/>
</dbReference>
<evidence type="ECO:0000313" key="5">
    <source>
        <dbReference type="EMBL" id="QDT44054.1"/>
    </source>
</evidence>
<feature type="repeat" description="ANK" evidence="3">
    <location>
        <begin position="488"/>
        <end position="520"/>
    </location>
</feature>
<feature type="repeat" description="ANK" evidence="3">
    <location>
        <begin position="297"/>
        <end position="329"/>
    </location>
</feature>
<reference evidence="5 6" key="1">
    <citation type="submission" date="2019-02" db="EMBL/GenBank/DDBJ databases">
        <title>Deep-cultivation of Planctomycetes and their phenomic and genomic characterization uncovers novel biology.</title>
        <authorList>
            <person name="Wiegand S."/>
            <person name="Jogler M."/>
            <person name="Boedeker C."/>
            <person name="Pinto D."/>
            <person name="Vollmers J."/>
            <person name="Rivas-Marin E."/>
            <person name="Kohn T."/>
            <person name="Peeters S.H."/>
            <person name="Heuer A."/>
            <person name="Rast P."/>
            <person name="Oberbeckmann S."/>
            <person name="Bunk B."/>
            <person name="Jeske O."/>
            <person name="Meyerdierks A."/>
            <person name="Storesund J.E."/>
            <person name="Kallscheuer N."/>
            <person name="Luecker S."/>
            <person name="Lage O.M."/>
            <person name="Pohl T."/>
            <person name="Merkel B.J."/>
            <person name="Hornburger P."/>
            <person name="Mueller R.-W."/>
            <person name="Bruemmer F."/>
            <person name="Labrenz M."/>
            <person name="Spormann A.M."/>
            <person name="Op den Camp H."/>
            <person name="Overmann J."/>
            <person name="Amann R."/>
            <person name="Jetten M.S.M."/>
            <person name="Mascher T."/>
            <person name="Medema M.H."/>
            <person name="Devos D.P."/>
            <person name="Kaster A.-K."/>
            <person name="Ovreas L."/>
            <person name="Rohde M."/>
            <person name="Galperin M.Y."/>
            <person name="Jogler C."/>
        </authorList>
    </citation>
    <scope>NUCLEOTIDE SEQUENCE [LARGE SCALE GENOMIC DNA]</scope>
    <source>
        <strain evidence="5 6">Pan241w</strain>
    </source>
</reference>
<dbReference type="EC" id="2.7.1.-" evidence="5"/>
<gene>
    <name evidence="5" type="primary">ankX</name>
    <name evidence="5" type="ORF">Pan241w_41590</name>
</gene>
<feature type="repeat" description="ANK" evidence="3">
    <location>
        <begin position="420"/>
        <end position="452"/>
    </location>
</feature>